<feature type="transmembrane region" description="Helical" evidence="8">
    <location>
        <begin position="12"/>
        <end position="34"/>
    </location>
</feature>
<evidence type="ECO:0000256" key="5">
    <source>
        <dbReference type="ARBA" id="ARBA00022692"/>
    </source>
</evidence>
<dbReference type="PANTHER" id="PTHR42929">
    <property type="entry name" value="INNER MEMBRANE ABC TRANSPORTER PERMEASE PROTEIN YDCU-RELATED-RELATED"/>
    <property type="match status" value="1"/>
</dbReference>
<evidence type="ECO:0000313" key="10">
    <source>
        <dbReference type="EMBL" id="QXJ21091.1"/>
    </source>
</evidence>
<comment type="similarity">
    <text evidence="2">Belongs to the binding-protein-dependent transport system permease family. CysTW subfamily.</text>
</comment>
<dbReference type="InterPro" id="IPR000515">
    <property type="entry name" value="MetI-like"/>
</dbReference>
<dbReference type="RefSeq" id="WP_231334221.1">
    <property type="nucleotide sequence ID" value="NZ_CP059572.1"/>
</dbReference>
<evidence type="ECO:0000259" key="9">
    <source>
        <dbReference type="PROSITE" id="PS50928"/>
    </source>
</evidence>
<dbReference type="Proteomes" id="UP001049518">
    <property type="component" value="Chromosome"/>
</dbReference>
<keyword evidence="11" id="KW-1185">Reference proteome</keyword>
<organism evidence="10 11">
    <name type="scientific">Actinomadura graeca</name>
    <dbReference type="NCBI Taxonomy" id="2750812"/>
    <lineage>
        <taxon>Bacteria</taxon>
        <taxon>Bacillati</taxon>
        <taxon>Actinomycetota</taxon>
        <taxon>Actinomycetes</taxon>
        <taxon>Streptosporangiales</taxon>
        <taxon>Thermomonosporaceae</taxon>
        <taxon>Actinomadura</taxon>
    </lineage>
</organism>
<protein>
    <submittedName>
        <fullName evidence="10">ABC transporter permease</fullName>
    </submittedName>
</protein>
<evidence type="ECO:0000256" key="4">
    <source>
        <dbReference type="ARBA" id="ARBA00022475"/>
    </source>
</evidence>
<comment type="subcellular location">
    <subcellularLocation>
        <location evidence="1 8">Cell membrane</location>
        <topology evidence="1 8">Multi-pass membrane protein</topology>
    </subcellularLocation>
</comment>
<proteinExistence type="inferred from homology"/>
<dbReference type="Gene3D" id="1.10.3720.10">
    <property type="entry name" value="MetI-like"/>
    <property type="match status" value="1"/>
</dbReference>
<feature type="transmembrane region" description="Helical" evidence="8">
    <location>
        <begin position="65"/>
        <end position="86"/>
    </location>
</feature>
<feature type="transmembrane region" description="Helical" evidence="8">
    <location>
        <begin position="128"/>
        <end position="153"/>
    </location>
</feature>
<dbReference type="PANTHER" id="PTHR42929:SF5">
    <property type="entry name" value="ABC TRANSPORTER PERMEASE PROTEIN"/>
    <property type="match status" value="1"/>
</dbReference>
<feature type="domain" description="ABC transmembrane type-1" evidence="9">
    <location>
        <begin position="59"/>
        <end position="247"/>
    </location>
</feature>
<feature type="transmembrane region" description="Helical" evidence="8">
    <location>
        <begin position="93"/>
        <end position="116"/>
    </location>
</feature>
<keyword evidence="3 8" id="KW-0813">Transport</keyword>
<evidence type="ECO:0000256" key="2">
    <source>
        <dbReference type="ARBA" id="ARBA00007069"/>
    </source>
</evidence>
<dbReference type="EMBL" id="CP059572">
    <property type="protein sequence ID" value="QXJ21091.1"/>
    <property type="molecule type" value="Genomic_DNA"/>
</dbReference>
<evidence type="ECO:0000256" key="8">
    <source>
        <dbReference type="RuleBase" id="RU363032"/>
    </source>
</evidence>
<gene>
    <name evidence="10" type="ORF">AGRA3207_001912</name>
</gene>
<keyword evidence="4" id="KW-1003">Cell membrane</keyword>
<keyword evidence="7 8" id="KW-0472">Membrane</keyword>
<dbReference type="PROSITE" id="PS50928">
    <property type="entry name" value="ABC_TM1"/>
    <property type="match status" value="1"/>
</dbReference>
<dbReference type="Pfam" id="PF00528">
    <property type="entry name" value="BPD_transp_1"/>
    <property type="match status" value="1"/>
</dbReference>
<dbReference type="InterPro" id="IPR035906">
    <property type="entry name" value="MetI-like_sf"/>
</dbReference>
<evidence type="ECO:0000256" key="1">
    <source>
        <dbReference type="ARBA" id="ARBA00004651"/>
    </source>
</evidence>
<feature type="transmembrane region" description="Helical" evidence="8">
    <location>
        <begin position="230"/>
        <end position="251"/>
    </location>
</feature>
<name>A0ABX8QQV6_9ACTN</name>
<accession>A0ABX8QQV6</accession>
<feature type="transmembrane region" description="Helical" evidence="8">
    <location>
        <begin position="174"/>
        <end position="199"/>
    </location>
</feature>
<evidence type="ECO:0000256" key="6">
    <source>
        <dbReference type="ARBA" id="ARBA00022989"/>
    </source>
</evidence>
<sequence>MNSGRLSVRTSVLLVLPLLVLLSFAYVAPLVTLIPSSLPDGDTGKYTRIFTEPLFRSVLLRTLRISFEVTAIVLVVAYPLALITWLAGRWRRLLILIVVFPLWTSVLVRNYAWVVILGRMDLLNTETAVLIGMVHVMLPFGVLPIYGSFLQLDASLPKASSSLGASRWQTFRRVLLPLTGPGAVAAGALVFVMSLGFYITPAILGGPHSMFMANLVDQQVNRFLDFGQGAALAFVLLAATFLSVLIARRVFNIDSMLRSGR</sequence>
<reference evidence="10" key="1">
    <citation type="submission" date="2020-07" db="EMBL/GenBank/DDBJ databases">
        <authorList>
            <person name="Tarantini F.S."/>
            <person name="Hong K.W."/>
            <person name="Chan K.G."/>
        </authorList>
    </citation>
    <scope>NUCLEOTIDE SEQUENCE</scope>
    <source>
        <strain evidence="10">32-07</strain>
    </source>
</reference>
<keyword evidence="6 8" id="KW-1133">Transmembrane helix</keyword>
<evidence type="ECO:0000256" key="7">
    <source>
        <dbReference type="ARBA" id="ARBA00023136"/>
    </source>
</evidence>
<dbReference type="CDD" id="cd06261">
    <property type="entry name" value="TM_PBP2"/>
    <property type="match status" value="1"/>
</dbReference>
<keyword evidence="5 8" id="KW-0812">Transmembrane</keyword>
<dbReference type="SUPFAM" id="SSF161098">
    <property type="entry name" value="MetI-like"/>
    <property type="match status" value="1"/>
</dbReference>
<evidence type="ECO:0000313" key="11">
    <source>
        <dbReference type="Proteomes" id="UP001049518"/>
    </source>
</evidence>
<evidence type="ECO:0000256" key="3">
    <source>
        <dbReference type="ARBA" id="ARBA00022448"/>
    </source>
</evidence>